<organism evidence="2 3">
    <name type="scientific">Acetobacter pomorum</name>
    <dbReference type="NCBI Taxonomy" id="65959"/>
    <lineage>
        <taxon>Bacteria</taxon>
        <taxon>Pseudomonadati</taxon>
        <taxon>Pseudomonadota</taxon>
        <taxon>Alphaproteobacteria</taxon>
        <taxon>Acetobacterales</taxon>
        <taxon>Acetobacteraceae</taxon>
        <taxon>Acetobacter</taxon>
    </lineage>
</organism>
<evidence type="ECO:0000313" key="2">
    <source>
        <dbReference type="EMBL" id="PHY95423.1"/>
    </source>
</evidence>
<evidence type="ECO:0000313" key="3">
    <source>
        <dbReference type="Proteomes" id="UP000228751"/>
    </source>
</evidence>
<dbReference type="Proteomes" id="UP000228751">
    <property type="component" value="Unassembled WGS sequence"/>
</dbReference>
<dbReference type="AlphaFoldDB" id="A0A2G4RFS1"/>
<keyword evidence="3" id="KW-1185">Reference proteome</keyword>
<name>A0A2G4RFS1_9PROT</name>
<evidence type="ECO:0000256" key="1">
    <source>
        <dbReference type="SAM" id="Phobius"/>
    </source>
</evidence>
<keyword evidence="1" id="KW-0812">Transmembrane</keyword>
<accession>A0A2G4RFS1</accession>
<gene>
    <name evidence="2" type="ORF">CSR02_01100</name>
</gene>
<keyword evidence="1" id="KW-1133">Transmembrane helix</keyword>
<comment type="caution">
    <text evidence="2">The sequence shown here is derived from an EMBL/GenBank/DDBJ whole genome shotgun (WGS) entry which is preliminary data.</text>
</comment>
<keyword evidence="1" id="KW-0472">Membrane</keyword>
<proteinExistence type="predicted"/>
<sequence>MLCPKIEITSPDITFGCPVITLPMEILAEEFLLVAEAVMDFLLLGLCFFIHFFSISDLSFF</sequence>
<feature type="transmembrane region" description="Helical" evidence="1">
    <location>
        <begin position="31"/>
        <end position="53"/>
    </location>
</feature>
<dbReference type="EMBL" id="PEBQ01000009">
    <property type="protein sequence ID" value="PHY95423.1"/>
    <property type="molecule type" value="Genomic_DNA"/>
</dbReference>
<protein>
    <submittedName>
        <fullName evidence="2">Uncharacterized protein</fullName>
    </submittedName>
</protein>
<reference evidence="2 3" key="1">
    <citation type="submission" date="2017-10" db="EMBL/GenBank/DDBJ databases">
        <title>Genomic analysis of the genus Acetobacter.</title>
        <authorList>
            <person name="Kim K.H."/>
            <person name="Chun B.H."/>
            <person name="Son A.R."/>
            <person name="Jeon C.O."/>
        </authorList>
    </citation>
    <scope>NUCLEOTIDE SEQUENCE [LARGE SCALE GENOMIC DNA]</scope>
    <source>
        <strain evidence="2 3">LHT 2458</strain>
    </source>
</reference>